<keyword evidence="12 14" id="KW-0413">Isomerase</keyword>
<keyword evidence="9" id="KW-0832">Ubl conjugation</keyword>
<keyword evidence="19" id="KW-1267">Proteomics identification</keyword>
<evidence type="ECO:0000256" key="12">
    <source>
        <dbReference type="ARBA" id="ARBA00023235"/>
    </source>
</evidence>
<dbReference type="SUPFAM" id="SSF50891">
    <property type="entry name" value="Cyclophilin-like"/>
    <property type="match status" value="1"/>
</dbReference>
<dbReference type="PROSITE" id="PS00170">
    <property type="entry name" value="CSA_PPIASE_1"/>
    <property type="match status" value="1"/>
</dbReference>
<dbReference type="PANTHER" id="PTHR11071">
    <property type="entry name" value="PEPTIDYL-PROLYL CIS-TRANS ISOMERASE"/>
    <property type="match status" value="1"/>
</dbReference>
<keyword evidence="10" id="KW-0007">Acetylation</keyword>
<comment type="catalytic activity">
    <reaction evidence="1 14">
        <text>[protein]-peptidylproline (omega=180) = [protein]-peptidylproline (omega=0)</text>
        <dbReference type="Rhea" id="RHEA:16237"/>
        <dbReference type="Rhea" id="RHEA-COMP:10747"/>
        <dbReference type="Rhea" id="RHEA-COMP:10748"/>
        <dbReference type="ChEBI" id="CHEBI:83833"/>
        <dbReference type="ChEBI" id="CHEBI:83834"/>
        <dbReference type="EC" id="5.2.1.8"/>
    </reaction>
</comment>
<keyword evidence="11 14" id="KW-0697">Rotamase</keyword>
<evidence type="ECO:0000256" key="5">
    <source>
        <dbReference type="ARBA" id="ARBA00022499"/>
    </source>
</evidence>
<dbReference type="AlphaFoldDB" id="A0A8I5ZPK0"/>
<evidence type="ECO:0000256" key="8">
    <source>
        <dbReference type="ARBA" id="ARBA00022703"/>
    </source>
</evidence>
<protein>
    <recommendedName>
        <fullName evidence="14">Peptidyl-prolyl cis-trans isomerase</fullName>
        <shortName evidence="14">PPIase</shortName>
        <ecNumber evidence="14">5.2.1.8</ecNumber>
    </recommendedName>
</protein>
<comment type="function">
    <text evidence="14">PPIases accelerate the folding of proteins. It catalyzes the cis-trans isomerization of proline imidic peptide bonds in oligopeptides.</text>
</comment>
<evidence type="ECO:0000256" key="7">
    <source>
        <dbReference type="ARBA" id="ARBA00022553"/>
    </source>
</evidence>
<evidence type="ECO:0007829" key="19">
    <source>
        <dbReference type="PeptideAtlas" id="A0A8I5ZPK0"/>
    </source>
</evidence>
<dbReference type="GO" id="GO:0006457">
    <property type="term" value="P:protein folding"/>
    <property type="evidence" value="ECO:0007669"/>
    <property type="project" value="InterPro"/>
</dbReference>
<dbReference type="RGD" id="3372">
    <property type="gene designation" value="Ppia"/>
</dbReference>
<keyword evidence="6" id="KW-0964">Secreted</keyword>
<comment type="similarity">
    <text evidence="13">Belongs to the cyclophilin-type PPIase family. PPIase A subfamily.</text>
</comment>
<keyword evidence="7" id="KW-0597">Phosphoprotein</keyword>
<dbReference type="InterPro" id="IPR002130">
    <property type="entry name" value="Cyclophilin-type_PPIase_dom"/>
</dbReference>
<keyword evidence="17" id="KW-1185">Reference proteome</keyword>
<evidence type="ECO:0000256" key="2">
    <source>
        <dbReference type="ARBA" id="ARBA00004496"/>
    </source>
</evidence>
<evidence type="ECO:0000256" key="11">
    <source>
        <dbReference type="ARBA" id="ARBA00023110"/>
    </source>
</evidence>
<dbReference type="GO" id="GO:0005737">
    <property type="term" value="C:cytoplasm"/>
    <property type="evidence" value="ECO:0007669"/>
    <property type="project" value="UniProtKB-SubCell"/>
</dbReference>
<dbReference type="CDD" id="cd01926">
    <property type="entry name" value="cyclophilin_ABH_like"/>
    <property type="match status" value="1"/>
</dbReference>
<evidence type="ECO:0000256" key="10">
    <source>
        <dbReference type="ARBA" id="ARBA00022990"/>
    </source>
</evidence>
<dbReference type="GO" id="GO:0005576">
    <property type="term" value="C:extracellular region"/>
    <property type="evidence" value="ECO:0007669"/>
    <property type="project" value="UniProtKB-SubCell"/>
</dbReference>
<dbReference type="InterPro" id="IPR029000">
    <property type="entry name" value="Cyclophilin-like_dom_sf"/>
</dbReference>
<dbReference type="Proteomes" id="UP000002494">
    <property type="component" value="Chromosome 14"/>
</dbReference>
<evidence type="ECO:0000256" key="13">
    <source>
        <dbReference type="ARBA" id="ARBA00037940"/>
    </source>
</evidence>
<reference evidence="16" key="3">
    <citation type="submission" date="2025-09" db="UniProtKB">
        <authorList>
            <consortium name="Ensembl"/>
        </authorList>
    </citation>
    <scope>IDENTIFICATION</scope>
    <source>
        <strain evidence="16">Brown Norway</strain>
    </source>
</reference>
<dbReference type="Gene3D" id="2.40.100.10">
    <property type="entry name" value="Cyclophilin-like"/>
    <property type="match status" value="1"/>
</dbReference>
<dbReference type="Pfam" id="PF00160">
    <property type="entry name" value="Pro_isomerase"/>
    <property type="match status" value="1"/>
</dbReference>
<evidence type="ECO:0000256" key="3">
    <source>
        <dbReference type="ARBA" id="ARBA00004613"/>
    </source>
</evidence>
<reference evidence="16" key="2">
    <citation type="submission" date="2025-08" db="UniProtKB">
        <authorList>
            <consortium name="Ensembl"/>
        </authorList>
    </citation>
    <scope>IDENTIFICATION</scope>
    <source>
        <strain evidence="16">Brown Norway</strain>
    </source>
</reference>
<dbReference type="GO" id="GO:0003755">
    <property type="term" value="F:peptidyl-prolyl cis-trans isomerase activity"/>
    <property type="evidence" value="ECO:0007669"/>
    <property type="project" value="UniProtKB-UniRule"/>
</dbReference>
<dbReference type="FunFam" id="2.40.100.10:FF:000011">
    <property type="entry name" value="Peptidyl-prolyl cis-trans isomerase A"/>
    <property type="match status" value="1"/>
</dbReference>
<proteinExistence type="evidence at protein level"/>
<evidence type="ECO:0000256" key="14">
    <source>
        <dbReference type="RuleBase" id="RU363019"/>
    </source>
</evidence>
<evidence type="ECO:0000313" key="18">
    <source>
        <dbReference type="RGD" id="3372"/>
    </source>
</evidence>
<organism evidence="16 17">
    <name type="scientific">Rattus norvegicus</name>
    <name type="common">Rat</name>
    <dbReference type="NCBI Taxonomy" id="10116"/>
    <lineage>
        <taxon>Eukaryota</taxon>
        <taxon>Metazoa</taxon>
        <taxon>Chordata</taxon>
        <taxon>Craniata</taxon>
        <taxon>Vertebrata</taxon>
        <taxon>Euteleostomi</taxon>
        <taxon>Mammalia</taxon>
        <taxon>Eutheria</taxon>
        <taxon>Euarchontoglires</taxon>
        <taxon>Glires</taxon>
        <taxon>Rodentia</taxon>
        <taxon>Myomorpha</taxon>
        <taxon>Muroidea</taxon>
        <taxon>Muridae</taxon>
        <taxon>Murinae</taxon>
        <taxon>Rattus</taxon>
    </lineage>
</organism>
<dbReference type="EC" id="5.2.1.8" evidence="14"/>
<evidence type="ECO:0000256" key="4">
    <source>
        <dbReference type="ARBA" id="ARBA00022490"/>
    </source>
</evidence>
<evidence type="ECO:0000256" key="6">
    <source>
        <dbReference type="ARBA" id="ARBA00022525"/>
    </source>
</evidence>
<dbReference type="InterPro" id="IPR020892">
    <property type="entry name" value="Cyclophilin-type_PPIase_CS"/>
</dbReference>
<dbReference type="GeneTree" id="ENSGT00950000183087"/>
<dbReference type="PANTHER" id="PTHR11071:SF490">
    <property type="entry name" value="PEPTIDYL-PROLYL CIS-TRANS ISOMERASE A"/>
    <property type="match status" value="1"/>
</dbReference>
<accession>A0A8I5ZPK0</accession>
<dbReference type="PROSITE" id="PS50072">
    <property type="entry name" value="CSA_PPIASE_2"/>
    <property type="match status" value="1"/>
</dbReference>
<evidence type="ECO:0000256" key="1">
    <source>
        <dbReference type="ARBA" id="ARBA00000971"/>
    </source>
</evidence>
<dbReference type="PRINTS" id="PR00153">
    <property type="entry name" value="CSAPPISMRASE"/>
</dbReference>
<gene>
    <name evidence="16 18" type="primary">Ppia</name>
</gene>
<evidence type="ECO:0000313" key="16">
    <source>
        <dbReference type="Ensembl" id="ENSRNOP00000080336.1"/>
    </source>
</evidence>
<name>A0A8I5ZPK0_RAT</name>
<keyword evidence="8" id="KW-0053">Apoptosis</keyword>
<comment type="subcellular location">
    <subcellularLocation>
        <location evidence="2">Cytoplasm</location>
    </subcellularLocation>
    <subcellularLocation>
        <location evidence="3">Secreted</location>
    </subcellularLocation>
</comment>
<reference evidence="16" key="1">
    <citation type="submission" date="2024-01" db="EMBL/GenBank/DDBJ databases">
        <title>GRCr8: a new rat reference genome assembly contstructed from accurate long reads and long range scaffolding.</title>
        <authorList>
            <person name="Doris P.A."/>
            <person name="Kalbfleisch T."/>
            <person name="Li K."/>
            <person name="Howe K."/>
            <person name="Wood J."/>
        </authorList>
    </citation>
    <scope>NUCLEOTIDE SEQUENCE [LARGE SCALE GENOMIC DNA]</scope>
    <source>
        <strain evidence="16">Brown Norway</strain>
    </source>
</reference>
<keyword evidence="5" id="KW-1017">Isopeptide bond</keyword>
<evidence type="ECO:0000313" key="17">
    <source>
        <dbReference type="Proteomes" id="UP000002494"/>
    </source>
</evidence>
<dbReference type="OrthoDB" id="193499at2759"/>
<feature type="domain" description="PPIase cyclophilin-type" evidence="15">
    <location>
        <begin position="139"/>
        <end position="278"/>
    </location>
</feature>
<dbReference type="Ensembl" id="ENSRNOT00000038275.7">
    <property type="protein sequence ID" value="ENSRNOP00000080336.1"/>
    <property type="gene ID" value="ENSRNOG00000027864.7"/>
</dbReference>
<sequence length="279" mass="31133">MMKREDLGGLGGEKRKITGRLCKPGLCLNRFLLEKTQIYLESRTFKKYFIIFKMRGLLVPGPQSLRKRRRSNGPIRKRLPLHKAGVVPGSWPRDACSSFRSKGRAAGPRPTLKGRSTLRSMFASVTPSVQWEDTQYHWLFADKVPKTAENFRALSTGEKGFGYKGSSFHRIIPGFMCQGGDFTRHNGTGGKSIYGEKFEDENFILKHTGPGILSMANAGPNTNGSQFFICTAKTEWLDGKHVVFGKVKEGMSIVEAMERFGSRNGKTSKKITISDCGQL</sequence>
<evidence type="ECO:0000256" key="9">
    <source>
        <dbReference type="ARBA" id="ARBA00022843"/>
    </source>
</evidence>
<evidence type="ECO:0000259" key="15">
    <source>
        <dbReference type="PROSITE" id="PS50072"/>
    </source>
</evidence>
<dbReference type="GO" id="GO:0006915">
    <property type="term" value="P:apoptotic process"/>
    <property type="evidence" value="ECO:0007669"/>
    <property type="project" value="UniProtKB-KW"/>
</dbReference>
<keyword evidence="4" id="KW-0963">Cytoplasm</keyword>